<proteinExistence type="predicted"/>
<dbReference type="EMBL" id="SRKZ01000004">
    <property type="protein sequence ID" value="TGD79654.1"/>
    <property type="molecule type" value="Genomic_DNA"/>
</dbReference>
<name>A0A4Z0MJD5_9BACT</name>
<evidence type="ECO:0000256" key="1">
    <source>
        <dbReference type="SAM" id="SignalP"/>
    </source>
</evidence>
<dbReference type="AlphaFoldDB" id="A0A4Z0MJD5"/>
<dbReference type="InterPro" id="IPR011047">
    <property type="entry name" value="Quinoprotein_ADH-like_sf"/>
</dbReference>
<dbReference type="PROSITE" id="PS51257">
    <property type="entry name" value="PROKAR_LIPOPROTEIN"/>
    <property type="match status" value="1"/>
</dbReference>
<sequence>MIQRLLVLFLLLGLFSACESEKKEDPIPVIITDSITLNELQMQGDSVANLTWSALNNPDFVEYRVIRKEDPTEPTSEAGTSHIKAQFIGRHRDWNVPYTGYVQYQVLGVLSSGRIIESNVVTYRRPGVQSLNAYITDVQFDSQNRDLYFFGKQGDIRKFSLSSGKVTQSVQIGQNIGFCSFGTYQGRQELYVPCADGQILIYDAATLTKLDELTTNMGPLTDVLASNNQLFVSSTYYAGSALQTFSRATKARISFAGSLAWSNMRLKKVPGTTTEFIGVSLSISPVDQDYYRFSAAGFYQSFYDDRYHGDYPLDALLFEFSPTGEQYATGSEGALYRRDMTHLTNLPRSGNYTFTCYGFDPAAQMLYAGTSAKTIEAISLNGYRRVKSQKTRLYPVKLFQDGNNGFISVSSTYRPDNYYYGGTASLAKIAVERFN</sequence>
<dbReference type="Proteomes" id="UP000298284">
    <property type="component" value="Unassembled WGS sequence"/>
</dbReference>
<gene>
    <name evidence="2" type="ORF">EU557_15665</name>
</gene>
<keyword evidence="3" id="KW-1185">Reference proteome</keyword>
<accession>A0A4Z0MJD5</accession>
<dbReference type="OrthoDB" id="1401957at2"/>
<comment type="caution">
    <text evidence="2">The sequence shown here is derived from an EMBL/GenBank/DDBJ whole genome shotgun (WGS) entry which is preliminary data.</text>
</comment>
<dbReference type="Gene3D" id="2.130.10.10">
    <property type="entry name" value="YVTN repeat-like/Quinoprotein amine dehydrogenase"/>
    <property type="match status" value="1"/>
</dbReference>
<feature type="chain" id="PRO_5021477331" evidence="1">
    <location>
        <begin position="20"/>
        <end position="435"/>
    </location>
</feature>
<keyword evidence="1" id="KW-0732">Signal</keyword>
<organism evidence="2 3">
    <name type="scientific">Hymenobacter wooponensis</name>
    <dbReference type="NCBI Taxonomy" id="1525360"/>
    <lineage>
        <taxon>Bacteria</taxon>
        <taxon>Pseudomonadati</taxon>
        <taxon>Bacteroidota</taxon>
        <taxon>Cytophagia</taxon>
        <taxon>Cytophagales</taxon>
        <taxon>Hymenobacteraceae</taxon>
        <taxon>Hymenobacter</taxon>
    </lineage>
</organism>
<dbReference type="InterPro" id="IPR015943">
    <property type="entry name" value="WD40/YVTN_repeat-like_dom_sf"/>
</dbReference>
<feature type="signal peptide" evidence="1">
    <location>
        <begin position="1"/>
        <end position="19"/>
    </location>
</feature>
<evidence type="ECO:0000313" key="2">
    <source>
        <dbReference type="EMBL" id="TGD79654.1"/>
    </source>
</evidence>
<protein>
    <submittedName>
        <fullName evidence="2">Uncharacterized protein</fullName>
    </submittedName>
</protein>
<reference evidence="2 3" key="1">
    <citation type="submission" date="2019-04" db="EMBL/GenBank/DDBJ databases">
        <authorList>
            <person name="Feng G."/>
            <person name="Zhang J."/>
            <person name="Zhu H."/>
        </authorList>
    </citation>
    <scope>NUCLEOTIDE SEQUENCE [LARGE SCALE GENOMIC DNA]</scope>
    <source>
        <strain evidence="2 3">JCM 19491</strain>
    </source>
</reference>
<dbReference type="RefSeq" id="WP_135531400.1">
    <property type="nucleotide sequence ID" value="NZ_SRKZ01000004.1"/>
</dbReference>
<dbReference type="SUPFAM" id="SSF50998">
    <property type="entry name" value="Quinoprotein alcohol dehydrogenase-like"/>
    <property type="match status" value="1"/>
</dbReference>
<evidence type="ECO:0000313" key="3">
    <source>
        <dbReference type="Proteomes" id="UP000298284"/>
    </source>
</evidence>